<protein>
    <recommendedName>
        <fullName evidence="6">Cytochrome b5 heme-binding domain-containing protein</fullName>
    </recommendedName>
</protein>
<feature type="region of interest" description="Disordered" evidence="4">
    <location>
        <begin position="818"/>
        <end position="838"/>
    </location>
</feature>
<dbReference type="InterPro" id="IPR018506">
    <property type="entry name" value="Cyt_B5_heme-BS"/>
</dbReference>
<dbReference type="EMBL" id="CAMXCT030002135">
    <property type="protein sequence ID" value="CAL4783251.1"/>
    <property type="molecule type" value="Genomic_DNA"/>
</dbReference>
<gene>
    <name evidence="7" type="ORF">C1SCF055_LOCUS22459</name>
</gene>
<proteinExistence type="predicted"/>
<dbReference type="Proteomes" id="UP001152797">
    <property type="component" value="Unassembled WGS sequence"/>
</dbReference>
<feature type="transmembrane region" description="Helical" evidence="5">
    <location>
        <begin position="994"/>
        <end position="1016"/>
    </location>
</feature>
<reference evidence="8 9" key="2">
    <citation type="submission" date="2024-05" db="EMBL/GenBank/DDBJ databases">
        <authorList>
            <person name="Chen Y."/>
            <person name="Shah S."/>
            <person name="Dougan E. K."/>
            <person name="Thang M."/>
            <person name="Chan C."/>
        </authorList>
    </citation>
    <scope>NUCLEOTIDE SEQUENCE [LARGE SCALE GENOMIC DNA]</scope>
</reference>
<keyword evidence="5" id="KW-0472">Membrane</keyword>
<dbReference type="Pfam" id="PF00173">
    <property type="entry name" value="Cyt-b5"/>
    <property type="match status" value="1"/>
</dbReference>
<dbReference type="GO" id="GO:0006629">
    <property type="term" value="P:lipid metabolic process"/>
    <property type="evidence" value="ECO:0007669"/>
    <property type="project" value="InterPro"/>
</dbReference>
<feature type="transmembrane region" description="Helical" evidence="5">
    <location>
        <begin position="152"/>
        <end position="174"/>
    </location>
</feature>
<keyword evidence="9" id="KW-1185">Reference proteome</keyword>
<dbReference type="InterPro" id="IPR007498">
    <property type="entry name" value="PqiA-like"/>
</dbReference>
<sequence>MTTLLACPLVYTKPFRSFGFASFGSFVKLFIFLATAPSAGAVNHFGIRAQSQRATEKLEHEVQWGPLGDIASSATEAVTNAAESAVDSMTSSMARAFLGDMAVDSFDLPPPSKRVINQQVIVCIVATFVVVAVGLLLDAFMPPAKSSTRPTYLCIATLLGSYGLLVPGLISNLFQFLLGVELLGAKVLLTQVNGEYSAITESTVGLVHLLFETGGWIGALLLILYAMVVPAVKIAALILGEFWRENSDPRKVHKAKMLIEVVQFISKWACPDMFAYILLLYLFRHLDGAGGVVAAPAQLGIGFACFSIFCVFSTFSALMVQVPVTPEELDDVSRPWVLRTFGNESLFSVVAVAFLVFMGVFILGLFTPTMAMFLDSSILLKPTGPLDASMKPLIDSLHIEELVNAEVTIAGATRALTGYISTGELNDIFAVLMLSVFVVTLPIVNMLCLLLASWKMSDPEAAWRFIKVSKVLKHIEMLDVAIMGIIVVTCAGTAYHKQGVLFSVMLGLWVLLLAEVLHYVIHFQILLDMLQSLQSDLPERDKREIEVPASQVLAFNEALSKVRDFEETWQSTAGSDHSEKQDSAEATEAEGATESASQRRDLKAFVQKIYFKLLREGVEPNEAAAQAILQVLGSARGGSSRSSNKANKGRNSKNVLHLHLWAANSVCLTELGLRNDLHGCLAASCAVDKMAQKNHSGAFQEPPVACSCHAQLLEEVGRNGREPTAADGFIVSFIVDYADQAVKARPEGFAQLPLLAALARKREGRSQEKEGKDALKGTKSTETKEVQRQVLAYLSLTPAIPGKHVKTVLPAHIVLSTGDASPTSAESTEFRSDSSEASLKEEIPAKPTVYDPNLWYIHGNSYDLHEFVDKHPGGRMALLTGRGRDCTALFESYHPWNDKHRKILRAYGAAPPPPDPFYEEIKAGIREAFPEGCGSTKMRLHAKIGLAAAWSFMMWLFFVVATPLSSLLAGCLVATVATRMSHEGGHWQVSRKEWVNRLSLFLGFFIVGPSMCWYYQHVVSHHVSTNQDKDAEKDVDVEYIWIADKLPGWMKVLSLPGIFIGTVVEVGVKRMIVDLLIRGHVGGHKVDYRLGGILIEIPLWCFLHYMFGPSMLCYVCMWLTAGAIFVPCSQVAHVILYPDSDKHESWAKMQIAESVDFASESDFWFHVAFGLTTQIEHHLFPGIGHHCYDTCRKITRKVCAKHGVHHSDVSASAAFGALWTRLVAATPAALLM</sequence>
<dbReference type="Gene3D" id="3.10.120.10">
    <property type="entry name" value="Cytochrome b5-like heme/steroid binding domain"/>
    <property type="match status" value="1"/>
</dbReference>
<dbReference type="PROSITE" id="PS00191">
    <property type="entry name" value="CYTOCHROME_B5_1"/>
    <property type="match status" value="1"/>
</dbReference>
<feature type="region of interest" description="Disordered" evidence="4">
    <location>
        <begin position="570"/>
        <end position="596"/>
    </location>
</feature>
<dbReference type="EMBL" id="CAMXCT010002135">
    <property type="protein sequence ID" value="CAI3995939.1"/>
    <property type="molecule type" value="Genomic_DNA"/>
</dbReference>
<keyword evidence="2" id="KW-0479">Metal-binding</keyword>
<feature type="transmembrane region" description="Helical" evidence="5">
    <location>
        <begin position="301"/>
        <end position="324"/>
    </location>
</feature>
<feature type="transmembrane region" description="Helical" evidence="5">
    <location>
        <begin position="501"/>
        <end position="521"/>
    </location>
</feature>
<dbReference type="InterPro" id="IPR005804">
    <property type="entry name" value="FA_desaturase_dom"/>
</dbReference>
<feature type="transmembrane region" description="Helical" evidence="5">
    <location>
        <begin position="964"/>
        <end position="982"/>
    </location>
</feature>
<feature type="compositionally biased region" description="Low complexity" evidence="4">
    <location>
        <begin position="584"/>
        <end position="596"/>
    </location>
</feature>
<dbReference type="GO" id="GO:0016020">
    <property type="term" value="C:membrane"/>
    <property type="evidence" value="ECO:0007669"/>
    <property type="project" value="TreeGrafter"/>
</dbReference>
<evidence type="ECO:0000256" key="2">
    <source>
        <dbReference type="ARBA" id="ARBA00022723"/>
    </source>
</evidence>
<evidence type="ECO:0000256" key="4">
    <source>
        <dbReference type="SAM" id="MobiDB-lite"/>
    </source>
</evidence>
<keyword evidence="5" id="KW-1133">Transmembrane helix</keyword>
<evidence type="ECO:0000256" key="1">
    <source>
        <dbReference type="ARBA" id="ARBA00022617"/>
    </source>
</evidence>
<dbReference type="PANTHER" id="PTHR19353:SF15">
    <property type="entry name" value="CYTOCHROME B5 HEME-BINDING DOMAIN-CONTAINING PROTEIN"/>
    <property type="match status" value="1"/>
</dbReference>
<evidence type="ECO:0000313" key="9">
    <source>
        <dbReference type="Proteomes" id="UP001152797"/>
    </source>
</evidence>
<evidence type="ECO:0000256" key="5">
    <source>
        <dbReference type="SAM" id="Phobius"/>
    </source>
</evidence>
<name>A0A9P1CPG6_9DINO</name>
<dbReference type="Pfam" id="PF04403">
    <property type="entry name" value="PqiA"/>
    <property type="match status" value="1"/>
</dbReference>
<dbReference type="GO" id="GO:0046872">
    <property type="term" value="F:metal ion binding"/>
    <property type="evidence" value="ECO:0007669"/>
    <property type="project" value="UniProtKB-KW"/>
</dbReference>
<evidence type="ECO:0000256" key="3">
    <source>
        <dbReference type="ARBA" id="ARBA00023004"/>
    </source>
</evidence>
<feature type="transmembrane region" description="Helical" evidence="5">
    <location>
        <begin position="345"/>
        <end position="366"/>
    </location>
</feature>
<evidence type="ECO:0000259" key="6">
    <source>
        <dbReference type="PROSITE" id="PS50255"/>
    </source>
</evidence>
<comment type="caution">
    <text evidence="7">The sequence shown here is derived from an EMBL/GenBank/DDBJ whole genome shotgun (WGS) entry which is preliminary data.</text>
</comment>
<dbReference type="InterPro" id="IPR036400">
    <property type="entry name" value="Cyt_B5-like_heme/steroid_sf"/>
</dbReference>
<reference evidence="7" key="1">
    <citation type="submission" date="2022-10" db="EMBL/GenBank/DDBJ databases">
        <authorList>
            <person name="Chen Y."/>
            <person name="Dougan E. K."/>
            <person name="Chan C."/>
            <person name="Rhodes N."/>
            <person name="Thang M."/>
        </authorList>
    </citation>
    <scope>NUCLEOTIDE SEQUENCE</scope>
</reference>
<feature type="transmembrane region" description="Helical" evidence="5">
    <location>
        <begin position="119"/>
        <end position="140"/>
    </location>
</feature>
<feature type="transmembrane region" description="Helical" evidence="5">
    <location>
        <begin position="1048"/>
        <end position="1068"/>
    </location>
</feature>
<accession>A0A9P1CPG6</accession>
<feature type="compositionally biased region" description="Polar residues" evidence="4">
    <location>
        <begin position="818"/>
        <end position="827"/>
    </location>
</feature>
<dbReference type="GO" id="GO:0016717">
    <property type="term" value="F:oxidoreductase activity, acting on paired donors, with oxidation of a pair of donors resulting in the reduction of molecular oxygen to two molecules of water"/>
    <property type="evidence" value="ECO:0007669"/>
    <property type="project" value="TreeGrafter"/>
</dbReference>
<dbReference type="OrthoDB" id="260519at2759"/>
<keyword evidence="1" id="KW-0349">Heme</keyword>
<evidence type="ECO:0000313" key="8">
    <source>
        <dbReference type="EMBL" id="CAL4783251.1"/>
    </source>
</evidence>
<feature type="transmembrane region" description="Helical" evidence="5">
    <location>
        <begin position="261"/>
        <end position="281"/>
    </location>
</feature>
<dbReference type="EMBL" id="CAMXCT020002135">
    <property type="protein sequence ID" value="CAL1149314.1"/>
    <property type="molecule type" value="Genomic_DNA"/>
</dbReference>
<dbReference type="SUPFAM" id="SSF55856">
    <property type="entry name" value="Cytochrome b5-like heme/steroid binding domain"/>
    <property type="match status" value="1"/>
</dbReference>
<dbReference type="Pfam" id="PF00487">
    <property type="entry name" value="FA_desaturase"/>
    <property type="match status" value="1"/>
</dbReference>
<dbReference type="InterPro" id="IPR012171">
    <property type="entry name" value="Fatty_acid_desaturase"/>
</dbReference>
<organism evidence="7">
    <name type="scientific">Cladocopium goreaui</name>
    <dbReference type="NCBI Taxonomy" id="2562237"/>
    <lineage>
        <taxon>Eukaryota</taxon>
        <taxon>Sar</taxon>
        <taxon>Alveolata</taxon>
        <taxon>Dinophyceae</taxon>
        <taxon>Suessiales</taxon>
        <taxon>Symbiodiniaceae</taxon>
        <taxon>Cladocopium</taxon>
    </lineage>
</organism>
<feature type="compositionally biased region" description="Basic and acidic residues" evidence="4">
    <location>
        <begin position="828"/>
        <end position="838"/>
    </location>
</feature>
<keyword evidence="5" id="KW-0812">Transmembrane</keyword>
<dbReference type="PROSITE" id="PS50255">
    <property type="entry name" value="CYTOCHROME_B5_2"/>
    <property type="match status" value="1"/>
</dbReference>
<keyword evidence="3" id="KW-0408">Iron</keyword>
<dbReference type="PANTHER" id="PTHR19353">
    <property type="entry name" value="FATTY ACID DESATURASE 2"/>
    <property type="match status" value="1"/>
</dbReference>
<dbReference type="InterPro" id="IPR001199">
    <property type="entry name" value="Cyt_B5-like_heme/steroid-bd"/>
</dbReference>
<feature type="region of interest" description="Disordered" evidence="4">
    <location>
        <begin position="760"/>
        <end position="781"/>
    </location>
</feature>
<feature type="transmembrane region" description="Helical" evidence="5">
    <location>
        <begin position="216"/>
        <end position="240"/>
    </location>
</feature>
<feature type="domain" description="Cytochrome b5 heme-binding" evidence="6">
    <location>
        <begin position="822"/>
        <end position="900"/>
    </location>
</feature>
<dbReference type="AlphaFoldDB" id="A0A9P1CPG6"/>
<evidence type="ECO:0000313" key="7">
    <source>
        <dbReference type="EMBL" id="CAI3995939.1"/>
    </source>
</evidence>
<feature type="transmembrane region" description="Helical" evidence="5">
    <location>
        <begin position="428"/>
        <end position="454"/>
    </location>
</feature>
<dbReference type="GO" id="GO:0020037">
    <property type="term" value="F:heme binding"/>
    <property type="evidence" value="ECO:0007669"/>
    <property type="project" value="InterPro"/>
</dbReference>